<evidence type="ECO:0000256" key="6">
    <source>
        <dbReference type="ARBA" id="ARBA00044538"/>
    </source>
</evidence>
<dbReference type="GO" id="GO:0008234">
    <property type="term" value="F:cysteine-type peptidase activity"/>
    <property type="evidence" value="ECO:0007669"/>
    <property type="project" value="UniProtKB-KW"/>
</dbReference>
<dbReference type="PANTHER" id="PTHR39178">
    <property type="entry name" value="HYPOTHETICAL RIBOSOME-ASSOCIATED PROTEIN"/>
    <property type="match status" value="1"/>
</dbReference>
<dbReference type="CDD" id="cd16332">
    <property type="entry name" value="Prp-like"/>
    <property type="match status" value="1"/>
</dbReference>
<comment type="caution">
    <text evidence="7">The sequence shown here is derived from an EMBL/GenBank/DDBJ whole genome shotgun (WGS) entry which is preliminary data.</text>
</comment>
<comment type="similarity">
    <text evidence="5">Belongs to the Prp family.</text>
</comment>
<dbReference type="InterPro" id="IPR007422">
    <property type="entry name" value="Peptidase_Prp"/>
</dbReference>
<name>R6TP78_9BACT</name>
<dbReference type="PANTHER" id="PTHR39178:SF1">
    <property type="entry name" value="RIBOSOMAL-PROCESSING CYSTEINE PROTEASE PRP"/>
    <property type="match status" value="1"/>
</dbReference>
<keyword evidence="7" id="KW-0687">Ribonucleoprotein</keyword>
<sequence length="116" mass="12998">MVKITFFKRDGVYYGFRETGHAEFEDAGKDIVCAAVSAMTMLVINAIEVSYASDVEYSIDEDTADIEVRAYGALPGNSEDFAKQYAISGLIQAYYLQLVDMLEDYDEYLDVTEAED</sequence>
<evidence type="ECO:0000256" key="1">
    <source>
        <dbReference type="ARBA" id="ARBA00022517"/>
    </source>
</evidence>
<evidence type="ECO:0000256" key="5">
    <source>
        <dbReference type="ARBA" id="ARBA00044503"/>
    </source>
</evidence>
<dbReference type="Proteomes" id="UP001139365">
    <property type="component" value="Unassembled WGS sequence"/>
</dbReference>
<dbReference type="Proteomes" id="UP000017938">
    <property type="component" value="Unassembled WGS sequence"/>
</dbReference>
<keyword evidence="1" id="KW-0690">Ribosome biogenesis</keyword>
<dbReference type="EMBL" id="CBFW010000284">
    <property type="protein sequence ID" value="CDC75228.1"/>
    <property type="molecule type" value="Genomic_DNA"/>
</dbReference>
<dbReference type="Pfam" id="PF04327">
    <property type="entry name" value="Peptidase_Prp"/>
    <property type="match status" value="1"/>
</dbReference>
<evidence type="ECO:0000313" key="9">
    <source>
        <dbReference type="Proteomes" id="UP000017938"/>
    </source>
</evidence>
<keyword evidence="7" id="KW-0689">Ribosomal protein</keyword>
<evidence type="ECO:0000256" key="4">
    <source>
        <dbReference type="ARBA" id="ARBA00022807"/>
    </source>
</evidence>
<dbReference type="GO" id="GO:0005840">
    <property type="term" value="C:ribosome"/>
    <property type="evidence" value="ECO:0007669"/>
    <property type="project" value="UniProtKB-KW"/>
</dbReference>
<reference evidence="7" key="1">
    <citation type="submission" date="2012-11" db="EMBL/GenBank/DDBJ databases">
        <title>Dependencies among metagenomic species, viruses, plasmids and units of genetic variation.</title>
        <authorList>
            <person name="Nielsen H.B."/>
            <person name="Almeida M."/>
            <person name="Juncker A.S."/>
            <person name="Rasmussen S."/>
            <person name="Li J."/>
            <person name="Sunagawa S."/>
            <person name="Plichta D."/>
            <person name="Gautier L."/>
            <person name="Le Chatelier E."/>
            <person name="Peletier E."/>
            <person name="Bonde I."/>
            <person name="Nielsen T."/>
            <person name="Manichanh C."/>
            <person name="Arumugam M."/>
            <person name="Batto J."/>
            <person name="Santos M.B.Q.D."/>
            <person name="Blom N."/>
            <person name="Borruel N."/>
            <person name="Burgdorf K.S."/>
            <person name="Boumezbeur F."/>
            <person name="Casellas F."/>
            <person name="Dore J."/>
            <person name="Guarner F."/>
            <person name="Hansen T."/>
            <person name="Hildebrand F."/>
            <person name="Kaas R.S."/>
            <person name="Kennedy S."/>
            <person name="Kristiansen K."/>
            <person name="Kultima J.R."/>
            <person name="Leonard P."/>
            <person name="Levenez F."/>
            <person name="Lund O."/>
            <person name="Moumen B."/>
            <person name="Le Paslier D."/>
            <person name="Pons N."/>
            <person name="Pedersen O."/>
            <person name="Prifti E."/>
            <person name="Qin J."/>
            <person name="Raes J."/>
            <person name="Tap J."/>
            <person name="Tims S."/>
            <person name="Ussery D.W."/>
            <person name="Yamada T."/>
            <person name="MetaHit consortium"/>
            <person name="Renault P."/>
            <person name="Sicheritz-Ponten T."/>
            <person name="Bork P."/>
            <person name="Wang J."/>
            <person name="Brunak S."/>
            <person name="Ehrlich S.D."/>
        </authorList>
    </citation>
    <scope>NUCLEOTIDE SEQUENCE [LARGE SCALE GENOMIC DNA]</scope>
</reference>
<dbReference type="Gene3D" id="3.30.70.1490">
    <property type="entry name" value="Cysteine protease Prp"/>
    <property type="match status" value="1"/>
</dbReference>
<dbReference type="AlphaFoldDB" id="R6TP78"/>
<protein>
    <recommendedName>
        <fullName evidence="6">Ribosomal processing cysteine protease Prp</fullName>
    </recommendedName>
</protein>
<keyword evidence="3" id="KW-0378">Hydrolase</keyword>
<organism evidence="7 9">
    <name type="scientific">Candidatus Colimorpha enterica</name>
    <dbReference type="NCBI Taxonomy" id="3083063"/>
    <lineage>
        <taxon>Bacteria</taxon>
        <taxon>Pseudomonadati</taxon>
        <taxon>Bacteroidota</taxon>
        <taxon>Bacteroidia</taxon>
        <taxon>Bacteroidales</taxon>
        <taxon>Candidatus Colimorpha</taxon>
    </lineage>
</organism>
<accession>R6TP78</accession>
<reference evidence="8 10" key="2">
    <citation type="submission" date="2022-03" db="EMBL/GenBank/DDBJ databases">
        <title>Metagenome-assembled genomes from swine fecal metagenomes.</title>
        <authorList>
            <person name="Holman D.B."/>
            <person name="Kommadath A."/>
        </authorList>
    </citation>
    <scope>NUCLEOTIDE SEQUENCE [LARGE SCALE GENOMIC DNA]</scope>
    <source>
        <strain evidence="8">SUG147</strain>
    </source>
</reference>
<evidence type="ECO:0000256" key="3">
    <source>
        <dbReference type="ARBA" id="ARBA00022801"/>
    </source>
</evidence>
<dbReference type="SUPFAM" id="SSF118010">
    <property type="entry name" value="TM1457-like"/>
    <property type="match status" value="1"/>
</dbReference>
<evidence type="ECO:0000313" key="8">
    <source>
        <dbReference type="EMBL" id="MCI5755350.1"/>
    </source>
</evidence>
<dbReference type="GO" id="GO:0042254">
    <property type="term" value="P:ribosome biogenesis"/>
    <property type="evidence" value="ECO:0007669"/>
    <property type="project" value="UniProtKB-KW"/>
</dbReference>
<dbReference type="EMBL" id="JALEMU010000057">
    <property type="protein sequence ID" value="MCI5755350.1"/>
    <property type="molecule type" value="Genomic_DNA"/>
</dbReference>
<evidence type="ECO:0000256" key="2">
    <source>
        <dbReference type="ARBA" id="ARBA00022670"/>
    </source>
</evidence>
<proteinExistence type="inferred from homology"/>
<keyword evidence="2 8" id="KW-0645">Protease</keyword>
<dbReference type="InterPro" id="IPR036764">
    <property type="entry name" value="Peptidase_Prp_sf"/>
</dbReference>
<evidence type="ECO:0000313" key="7">
    <source>
        <dbReference type="EMBL" id="CDC75228.1"/>
    </source>
</evidence>
<dbReference type="GO" id="GO:0006508">
    <property type="term" value="P:proteolysis"/>
    <property type="evidence" value="ECO:0007669"/>
    <property type="project" value="UniProtKB-KW"/>
</dbReference>
<keyword evidence="4" id="KW-0788">Thiol protease</keyword>
<gene>
    <name evidence="7" type="ORF">BN580_01786</name>
    <name evidence="8" type="ORF">MR241_03540</name>
</gene>
<dbReference type="STRING" id="1263015.BN580_01786"/>
<evidence type="ECO:0000313" key="10">
    <source>
        <dbReference type="Proteomes" id="UP001139365"/>
    </source>
</evidence>